<name>K2G4V1_9BACT</name>
<dbReference type="InterPro" id="IPR014922">
    <property type="entry name" value="YdhG-like"/>
</dbReference>
<dbReference type="SUPFAM" id="SSF159888">
    <property type="entry name" value="YdhG-like"/>
    <property type="match status" value="1"/>
</dbReference>
<feature type="domain" description="YdhG-like" evidence="1">
    <location>
        <begin position="24"/>
        <end position="130"/>
    </location>
</feature>
<dbReference type="Gene3D" id="3.90.1150.200">
    <property type="match status" value="1"/>
</dbReference>
<dbReference type="EMBL" id="AMFJ01000014">
    <property type="protein sequence ID" value="EKE30288.1"/>
    <property type="molecule type" value="Genomic_DNA"/>
</dbReference>
<proteinExistence type="predicted"/>
<accession>K2G4V1</accession>
<dbReference type="Pfam" id="PF08818">
    <property type="entry name" value="DUF1801"/>
    <property type="match status" value="1"/>
</dbReference>
<sequence length="142" mass="16073">MNMFAENKAKSVEEYLKSVPEDRKGAIDFLHDFIQKSAPSLKPYFAYNMIGYGKFQYLDSKKQKLDWPVIALANQKNYISIYVCSISDGLYLAEKYEKELGKVSTGKSCIRFKKIEDVNLDTLKIILKSAESNPGLIGAVKS</sequence>
<protein>
    <recommendedName>
        <fullName evidence="1">YdhG-like domain-containing protein</fullName>
    </recommendedName>
</protein>
<evidence type="ECO:0000313" key="2">
    <source>
        <dbReference type="EMBL" id="EKE30288.1"/>
    </source>
</evidence>
<comment type="caution">
    <text evidence="2">The sequence shown here is derived from an EMBL/GenBank/DDBJ whole genome shotgun (WGS) entry which is preliminary data.</text>
</comment>
<reference evidence="2" key="1">
    <citation type="journal article" date="2012" name="Science">
        <title>Fermentation, hydrogen, and sulfur metabolism in multiple uncultivated bacterial phyla.</title>
        <authorList>
            <person name="Wrighton K.C."/>
            <person name="Thomas B.C."/>
            <person name="Sharon I."/>
            <person name="Miller C.S."/>
            <person name="Castelle C.J."/>
            <person name="VerBerkmoes N.C."/>
            <person name="Wilkins M.J."/>
            <person name="Hettich R.L."/>
            <person name="Lipton M.S."/>
            <person name="Williams K.H."/>
            <person name="Long P.E."/>
            <person name="Banfield J.F."/>
        </authorList>
    </citation>
    <scope>NUCLEOTIDE SEQUENCE [LARGE SCALE GENOMIC DNA]</scope>
</reference>
<dbReference type="AlphaFoldDB" id="K2G4V1"/>
<gene>
    <name evidence="2" type="ORF">ACD_2C00014G0007</name>
</gene>
<organism evidence="2">
    <name type="scientific">uncultured bacterium</name>
    <name type="common">gcode 4</name>
    <dbReference type="NCBI Taxonomy" id="1234023"/>
    <lineage>
        <taxon>Bacteria</taxon>
        <taxon>environmental samples</taxon>
    </lineage>
</organism>
<evidence type="ECO:0000259" key="1">
    <source>
        <dbReference type="Pfam" id="PF08818"/>
    </source>
</evidence>